<dbReference type="Proteomes" id="UP001597340">
    <property type="component" value="Unassembled WGS sequence"/>
</dbReference>
<proteinExistence type="predicted"/>
<reference evidence="2" key="1">
    <citation type="journal article" date="2019" name="Int. J. Syst. Evol. Microbiol.">
        <title>The Global Catalogue of Microorganisms (GCM) 10K type strain sequencing project: providing services to taxonomists for standard genome sequencing and annotation.</title>
        <authorList>
            <consortium name="The Broad Institute Genomics Platform"/>
            <consortium name="The Broad Institute Genome Sequencing Center for Infectious Disease"/>
            <person name="Wu L."/>
            <person name="Ma J."/>
        </authorList>
    </citation>
    <scope>NUCLEOTIDE SEQUENCE [LARGE SCALE GENOMIC DNA]</scope>
    <source>
        <strain evidence="2">CCM 9147</strain>
    </source>
</reference>
<organism evidence="1 2">
    <name type="scientific">Paenibacillus farraposensis</name>
    <dbReference type="NCBI Taxonomy" id="2807095"/>
    <lineage>
        <taxon>Bacteria</taxon>
        <taxon>Bacillati</taxon>
        <taxon>Bacillota</taxon>
        <taxon>Bacilli</taxon>
        <taxon>Bacillales</taxon>
        <taxon>Paenibacillaceae</taxon>
        <taxon>Paenibacillus</taxon>
    </lineage>
</organism>
<comment type="caution">
    <text evidence="1">The sequence shown here is derived from an EMBL/GenBank/DDBJ whole genome shotgun (WGS) entry which is preliminary data.</text>
</comment>
<dbReference type="EMBL" id="JBHTNZ010000027">
    <property type="protein sequence ID" value="MFD1463074.1"/>
    <property type="molecule type" value="Genomic_DNA"/>
</dbReference>
<name>A0ABW4DEV6_9BACL</name>
<keyword evidence="2" id="KW-1185">Reference proteome</keyword>
<dbReference type="RefSeq" id="WP_229522959.1">
    <property type="nucleotide sequence ID" value="NZ_JAFFQR010000011.1"/>
</dbReference>
<protein>
    <submittedName>
        <fullName evidence="1">Uncharacterized protein</fullName>
    </submittedName>
</protein>
<sequence length="158" mass="17985">MGRNRGSLFSIEVTYERSNGLEMWGGDDARESTEIYEVHENMDLPPKEAFIFYSCSGMIKGEVKNWGNVALSLGNGEAIHAWDQVRIDNYLEIENLTPARGWTRPKFTGWAPVERILARVQKKQWNYLSLNGRLLLLYFFRPVAGLSVTGFGFRAGYG</sequence>
<evidence type="ECO:0000313" key="1">
    <source>
        <dbReference type="EMBL" id="MFD1463074.1"/>
    </source>
</evidence>
<gene>
    <name evidence="1" type="ORF">ACFQ5D_17135</name>
</gene>
<accession>A0ABW4DEV6</accession>
<evidence type="ECO:0000313" key="2">
    <source>
        <dbReference type="Proteomes" id="UP001597340"/>
    </source>
</evidence>